<name>A0A0A9CTV5_ARUDO</name>
<reference evidence="1" key="1">
    <citation type="submission" date="2014-09" db="EMBL/GenBank/DDBJ databases">
        <authorList>
            <person name="Magalhaes I.L.F."/>
            <person name="Oliveira U."/>
            <person name="Santos F.R."/>
            <person name="Vidigal T.H.D.A."/>
            <person name="Brescovit A.D."/>
            <person name="Santos A.J."/>
        </authorList>
    </citation>
    <scope>NUCLEOTIDE SEQUENCE</scope>
    <source>
        <tissue evidence="1">Shoot tissue taken approximately 20 cm above the soil surface</tissue>
    </source>
</reference>
<dbReference type="AlphaFoldDB" id="A0A0A9CTV5"/>
<sequence>MRDDGETCDIAIKFMKLDLSEIQEYKKMKASGIVTGEQSGYDTSCNEGANDSETEGEAGVNNFGAAGCSAGLSDSELMSLRPPLVNRKTGRPRITRFKSRQDYIKKITKRSLAGAARSKKRGKACCTTCDLVGHDASECMEKTVDV</sequence>
<organism evidence="1">
    <name type="scientific">Arundo donax</name>
    <name type="common">Giant reed</name>
    <name type="synonym">Donax arundinaceus</name>
    <dbReference type="NCBI Taxonomy" id="35708"/>
    <lineage>
        <taxon>Eukaryota</taxon>
        <taxon>Viridiplantae</taxon>
        <taxon>Streptophyta</taxon>
        <taxon>Embryophyta</taxon>
        <taxon>Tracheophyta</taxon>
        <taxon>Spermatophyta</taxon>
        <taxon>Magnoliopsida</taxon>
        <taxon>Liliopsida</taxon>
        <taxon>Poales</taxon>
        <taxon>Poaceae</taxon>
        <taxon>PACMAD clade</taxon>
        <taxon>Arundinoideae</taxon>
        <taxon>Arundineae</taxon>
        <taxon>Arundo</taxon>
    </lineage>
</organism>
<proteinExistence type="predicted"/>
<reference evidence="1" key="2">
    <citation type="journal article" date="2015" name="Data Brief">
        <title>Shoot transcriptome of the giant reed, Arundo donax.</title>
        <authorList>
            <person name="Barrero R.A."/>
            <person name="Guerrero F.D."/>
            <person name="Moolhuijzen P."/>
            <person name="Goolsby J.A."/>
            <person name="Tidwell J."/>
            <person name="Bellgard S.E."/>
            <person name="Bellgard M.I."/>
        </authorList>
    </citation>
    <scope>NUCLEOTIDE SEQUENCE</scope>
    <source>
        <tissue evidence="1">Shoot tissue taken approximately 20 cm above the soil surface</tissue>
    </source>
</reference>
<dbReference type="EMBL" id="GBRH01218141">
    <property type="protein sequence ID" value="JAD79754.1"/>
    <property type="molecule type" value="Transcribed_RNA"/>
</dbReference>
<evidence type="ECO:0000313" key="1">
    <source>
        <dbReference type="EMBL" id="JAD79754.1"/>
    </source>
</evidence>
<accession>A0A0A9CTV5</accession>
<protein>
    <submittedName>
        <fullName evidence="1">Uncharacterized protein</fullName>
    </submittedName>
</protein>